<feature type="domain" description="C2H2-type" evidence="2">
    <location>
        <begin position="342"/>
        <end position="363"/>
    </location>
</feature>
<feature type="region of interest" description="Disordered" evidence="1">
    <location>
        <begin position="363"/>
        <end position="414"/>
    </location>
</feature>
<evidence type="ECO:0000313" key="4">
    <source>
        <dbReference type="EMBL" id="PLW34075.1"/>
    </source>
</evidence>
<evidence type="ECO:0000313" key="7">
    <source>
        <dbReference type="Proteomes" id="UP000235392"/>
    </source>
</evidence>
<feature type="region of interest" description="Disordered" evidence="1">
    <location>
        <begin position="159"/>
        <end position="192"/>
    </location>
</feature>
<dbReference type="EMBL" id="PGCJ01000205">
    <property type="protein sequence ID" value="PLW38585.1"/>
    <property type="molecule type" value="Genomic_DNA"/>
</dbReference>
<name>A0A2N5U8L2_9BASI</name>
<feature type="region of interest" description="Disordered" evidence="1">
    <location>
        <begin position="283"/>
        <end position="332"/>
    </location>
</feature>
<evidence type="ECO:0000313" key="3">
    <source>
        <dbReference type="EMBL" id="PLW14510.1"/>
    </source>
</evidence>
<proteinExistence type="predicted"/>
<evidence type="ECO:0000256" key="1">
    <source>
        <dbReference type="SAM" id="MobiDB-lite"/>
    </source>
</evidence>
<sequence>MWQRSSSSLGFNNVAGTYGIPPQRSPMGIGSGEVASSGVMLAAELYNSLAQLENLGDNYIPPPPYEPIAPGSNLAAPHLPSINTTINSHDHYRHQNNTNHVLRTTPSTSSSNSSTAPVLPIDIPGLGGVGAHHHQRTPHEHRPLLTFRSRSEATVCTTSVGRHHPSTPAHIHSPTQAQRTASHHAQQKSPQKLVKYRPLPPHIIHQHKVNQVYQSPHLGHRVSASESLTHSRPPLSNASRTPRILRKPINGRQSSSHFRAGSGGSSTQLPGSITAVVYTLPSPSIDQSEHNVDHRARRAPQPPPKSAPEPAAQGGRPATPIGPSAPQPYSPTGQTTLTHFVCHECPFRFYNEQLMQLHYHLSHKPRSHPANPSSAPYLPHPPRAPPPVPLTEPSANHIPSRPPARGSQRSRYFT</sequence>
<evidence type="ECO:0000313" key="5">
    <source>
        <dbReference type="EMBL" id="PLW38585.1"/>
    </source>
</evidence>
<dbReference type="AlphaFoldDB" id="A0A2N5U8L2"/>
<dbReference type="InterPro" id="IPR013087">
    <property type="entry name" value="Znf_C2H2_type"/>
</dbReference>
<dbReference type="EMBL" id="PGCI01000205">
    <property type="protein sequence ID" value="PLW34075.1"/>
    <property type="molecule type" value="Genomic_DNA"/>
</dbReference>
<comment type="caution">
    <text evidence="4">The sequence shown here is derived from an EMBL/GenBank/DDBJ whole genome shotgun (WGS) entry which is preliminary data.</text>
</comment>
<evidence type="ECO:0000259" key="2">
    <source>
        <dbReference type="PROSITE" id="PS00028"/>
    </source>
</evidence>
<keyword evidence="6" id="KW-1185">Reference proteome</keyword>
<dbReference type="Proteomes" id="UP000235388">
    <property type="component" value="Unassembled WGS sequence"/>
</dbReference>
<accession>A0A2N5U8L2</accession>
<dbReference type="PROSITE" id="PS00028">
    <property type="entry name" value="ZINC_FINGER_C2H2_1"/>
    <property type="match status" value="1"/>
</dbReference>
<feature type="compositionally biased region" description="Pro residues" evidence="1">
    <location>
        <begin position="378"/>
        <end position="390"/>
    </location>
</feature>
<dbReference type="Proteomes" id="UP000235392">
    <property type="component" value="Unassembled WGS sequence"/>
</dbReference>
<feature type="compositionally biased region" description="Polar residues" evidence="1">
    <location>
        <begin position="224"/>
        <end position="240"/>
    </location>
</feature>
<protein>
    <recommendedName>
        <fullName evidence="2">C2H2-type domain-containing protein</fullName>
    </recommendedName>
</protein>
<dbReference type="EMBL" id="PGCI01000821">
    <property type="protein sequence ID" value="PLW14510.1"/>
    <property type="molecule type" value="Genomic_DNA"/>
</dbReference>
<gene>
    <name evidence="5" type="ORF">PCANC_16529</name>
    <name evidence="4" type="ORF">PCASD_13082</name>
    <name evidence="3" type="ORF">PCASD_19542</name>
</gene>
<feature type="region of interest" description="Disordered" evidence="1">
    <location>
        <begin position="219"/>
        <end position="269"/>
    </location>
</feature>
<dbReference type="OrthoDB" id="2507800at2759"/>
<evidence type="ECO:0000313" key="6">
    <source>
        <dbReference type="Proteomes" id="UP000235388"/>
    </source>
</evidence>
<reference evidence="6 7" key="1">
    <citation type="submission" date="2017-11" db="EMBL/GenBank/DDBJ databases">
        <title>De novo assembly and phasing of dikaryotic genomes from two isolates of Puccinia coronata f. sp. avenae, the causal agent of oat crown rust.</title>
        <authorList>
            <person name="Miller M.E."/>
            <person name="Zhang Y."/>
            <person name="Omidvar V."/>
            <person name="Sperschneider J."/>
            <person name="Schwessinger B."/>
            <person name="Raley C."/>
            <person name="Palmer J.M."/>
            <person name="Garnica D."/>
            <person name="Upadhyaya N."/>
            <person name="Rathjen J."/>
            <person name="Taylor J.M."/>
            <person name="Park R.F."/>
            <person name="Dodds P.N."/>
            <person name="Hirsch C.D."/>
            <person name="Kianian S.F."/>
            <person name="Figueroa M."/>
        </authorList>
    </citation>
    <scope>NUCLEOTIDE SEQUENCE [LARGE SCALE GENOMIC DNA]</scope>
    <source>
        <strain evidence="5">12NC29</strain>
        <strain evidence="4">12SD80</strain>
    </source>
</reference>
<organism evidence="4 7">
    <name type="scientific">Puccinia coronata f. sp. avenae</name>
    <dbReference type="NCBI Taxonomy" id="200324"/>
    <lineage>
        <taxon>Eukaryota</taxon>
        <taxon>Fungi</taxon>
        <taxon>Dikarya</taxon>
        <taxon>Basidiomycota</taxon>
        <taxon>Pucciniomycotina</taxon>
        <taxon>Pucciniomycetes</taxon>
        <taxon>Pucciniales</taxon>
        <taxon>Pucciniaceae</taxon>
        <taxon>Puccinia</taxon>
    </lineage>
</organism>